<dbReference type="EMBL" id="LUTY01001500">
    <property type="protein sequence ID" value="OAD21625.1"/>
    <property type="molecule type" value="Genomic_DNA"/>
</dbReference>
<name>A0A0A6RL78_9GAMM</name>
<keyword evidence="2" id="KW-1185">Reference proteome</keyword>
<evidence type="ECO:0000313" key="1">
    <source>
        <dbReference type="EMBL" id="OAD21625.1"/>
    </source>
</evidence>
<dbReference type="Proteomes" id="UP000076962">
    <property type="component" value="Unassembled WGS sequence"/>
</dbReference>
<dbReference type="AlphaFoldDB" id="A0A0A6RL78"/>
<reference evidence="1 2" key="1">
    <citation type="submission" date="2016-05" db="EMBL/GenBank/DDBJ databases">
        <title>Single-cell genome of chain-forming Candidatus Thiomargarita nelsonii and comparison to other large sulfur-oxidizing bacteria.</title>
        <authorList>
            <person name="Winkel M."/>
            <person name="Salman V."/>
            <person name="Woyke T."/>
            <person name="Schulz-Vogt H."/>
            <person name="Richter M."/>
            <person name="Flood B."/>
            <person name="Bailey J."/>
            <person name="Amann R."/>
            <person name="Mussmann M."/>
        </authorList>
    </citation>
    <scope>NUCLEOTIDE SEQUENCE [LARGE SCALE GENOMIC DNA]</scope>
    <source>
        <strain evidence="1 2">THI036</strain>
    </source>
</reference>
<accession>A0A0A6RL78</accession>
<evidence type="ECO:0000313" key="2">
    <source>
        <dbReference type="Proteomes" id="UP000076962"/>
    </source>
</evidence>
<gene>
    <name evidence="1" type="ORF">THIOM_002603</name>
</gene>
<proteinExistence type="predicted"/>
<protein>
    <submittedName>
        <fullName evidence="1">Uncharacterized protein</fullName>
    </submittedName>
</protein>
<sequence>MNEEQVTQYQKFLQIEDPTIWETIRYLLNYFDFVNQNANEQTVWKAHKNVLINHLSPLYDSLNGIDFDKHLKRIGLTKNVKQAVFTKRTDYLIRRITEDKFPIPVDSYEIQAFKTLIKALLNWVSDTSCQIPANLPAQSVAKFQVYIAYEALYIWLRSINLARADEIDPRNFYRGIYDWLGKTKLGVLQQHGATPAHMLQWTQILNAKTLVKHKILDKKTLTHHKMTCLAIFSKLIHLFLGKAEEACTQDKEKRLLFFNTLANEMGHLAPEDIDGVLEEISKRMISFADEARNAKANELGNTKRGNPPQKWCNSPLFRFWGLAFCNYIYEAMQKLFPQQLELQTNARDVLVKPLSNEHKRIKNLLEAARGVDQKVEEMMELIDRATLPEFRYIWNILDNCQ</sequence>
<comment type="caution">
    <text evidence="1">The sequence shown here is derived from an EMBL/GenBank/DDBJ whole genome shotgun (WGS) entry which is preliminary data.</text>
</comment>
<organism evidence="1 2">
    <name type="scientific">Candidatus Thiomargarita nelsonii</name>
    <dbReference type="NCBI Taxonomy" id="1003181"/>
    <lineage>
        <taxon>Bacteria</taxon>
        <taxon>Pseudomonadati</taxon>
        <taxon>Pseudomonadota</taxon>
        <taxon>Gammaproteobacteria</taxon>
        <taxon>Thiotrichales</taxon>
        <taxon>Thiotrichaceae</taxon>
        <taxon>Thiomargarita</taxon>
    </lineage>
</organism>